<accession>A0A9Q1UZW7</accession>
<comment type="similarity">
    <text evidence="1">Belongs to the metallo-dependent hydrolases superfamily. CpsB/CapC family.</text>
</comment>
<dbReference type="Proteomes" id="UP000037540">
    <property type="component" value="Unassembled WGS sequence"/>
</dbReference>
<comment type="caution">
    <text evidence="6">The sequence shown here is derived from an EMBL/GenBank/DDBJ whole genome shotgun (WGS) entry which is preliminary data.</text>
</comment>
<sequence>MIDMHCHILPGIDDGSKDVDMSIKMLKIAEEDGIDKIIATPHFYRGHFENEYQDVVKKVEELNKIAYENKINVKIFPGQEIYIGKYTLKYYKEGKIKGLNNSNYMLIEFAMMDYPKDALDIIYELKVQGVKPIIAHPERYMYVQDDLSILNDFIKEECYFQVNAGSINGVFGKKVQKTSMKFIKNNICDFIASDAHTTGRRSPKLKKALMTVHNENKSIYEKIVANNSKLLNGDKLCYVNEQIKEKPSFFRIFRRK</sequence>
<dbReference type="PIRSF" id="PIRSF016557">
    <property type="entry name" value="Caps_synth_CpsB"/>
    <property type="match status" value="1"/>
</dbReference>
<dbReference type="PANTHER" id="PTHR39181:SF1">
    <property type="entry name" value="TYROSINE-PROTEIN PHOSPHATASE YWQE"/>
    <property type="match status" value="1"/>
</dbReference>
<dbReference type="Pfam" id="PF19567">
    <property type="entry name" value="CpsB_CapC"/>
    <property type="match status" value="1"/>
</dbReference>
<keyword evidence="3" id="KW-0378">Hydrolase</keyword>
<dbReference type="PANTHER" id="PTHR39181">
    <property type="entry name" value="TYROSINE-PROTEIN PHOSPHATASE YWQE"/>
    <property type="match status" value="1"/>
</dbReference>
<evidence type="ECO:0000313" key="6">
    <source>
        <dbReference type="EMBL" id="KOA89476.1"/>
    </source>
</evidence>
<dbReference type="EMBL" id="LGVR01000017">
    <property type="protein sequence ID" value="KOA89476.1"/>
    <property type="molecule type" value="Genomic_DNA"/>
</dbReference>
<gene>
    <name evidence="6" type="ORF">ADU74_04345</name>
</gene>
<reference evidence="6 7" key="1">
    <citation type="submission" date="2015-07" db="EMBL/GenBank/DDBJ databases">
        <title>Draft genome sequences of 17 French Clostridium botulinum group III.</title>
        <authorList>
            <person name="Woudstra C."/>
            <person name="Le Marechal C."/>
            <person name="Souillard R."/>
            <person name="Bayon-Auboyer M.-H."/>
            <person name="Dessouter D."/>
            <person name="Fach P."/>
        </authorList>
    </citation>
    <scope>NUCLEOTIDE SEQUENCE [LARGE SCALE GENOMIC DNA]</scope>
    <source>
        <strain evidence="6 7">12LNRI-CD</strain>
    </source>
</reference>
<dbReference type="EC" id="3.1.3.48" evidence="2"/>
<evidence type="ECO:0000256" key="1">
    <source>
        <dbReference type="ARBA" id="ARBA00005750"/>
    </source>
</evidence>
<dbReference type="GO" id="GO:0004725">
    <property type="term" value="F:protein tyrosine phosphatase activity"/>
    <property type="evidence" value="ECO:0007669"/>
    <property type="project" value="UniProtKB-EC"/>
</dbReference>
<evidence type="ECO:0000256" key="5">
    <source>
        <dbReference type="ARBA" id="ARBA00051722"/>
    </source>
</evidence>
<name>A0A9Q1UZW7_CLOBO</name>
<dbReference type="SUPFAM" id="SSF89550">
    <property type="entry name" value="PHP domain-like"/>
    <property type="match status" value="1"/>
</dbReference>
<dbReference type="RefSeq" id="WP_019278287.1">
    <property type="nucleotide sequence ID" value="NZ_LGVP01000014.1"/>
</dbReference>
<evidence type="ECO:0000256" key="3">
    <source>
        <dbReference type="ARBA" id="ARBA00022801"/>
    </source>
</evidence>
<evidence type="ECO:0000313" key="7">
    <source>
        <dbReference type="Proteomes" id="UP000037540"/>
    </source>
</evidence>
<dbReference type="GO" id="GO:0030145">
    <property type="term" value="F:manganese ion binding"/>
    <property type="evidence" value="ECO:0007669"/>
    <property type="project" value="InterPro"/>
</dbReference>
<evidence type="ECO:0000256" key="2">
    <source>
        <dbReference type="ARBA" id="ARBA00013064"/>
    </source>
</evidence>
<protein>
    <recommendedName>
        <fullName evidence="2">protein-tyrosine-phosphatase</fullName>
        <ecNumber evidence="2">3.1.3.48</ecNumber>
    </recommendedName>
</protein>
<organism evidence="6 7">
    <name type="scientific">Clostridium botulinum</name>
    <dbReference type="NCBI Taxonomy" id="1491"/>
    <lineage>
        <taxon>Bacteria</taxon>
        <taxon>Bacillati</taxon>
        <taxon>Bacillota</taxon>
        <taxon>Clostridia</taxon>
        <taxon>Eubacteriales</taxon>
        <taxon>Clostridiaceae</taxon>
        <taxon>Clostridium</taxon>
    </lineage>
</organism>
<dbReference type="InterPro" id="IPR016195">
    <property type="entry name" value="Pol/histidinol_Pase-like"/>
</dbReference>
<dbReference type="AlphaFoldDB" id="A0A9Q1UZW7"/>
<dbReference type="InterPro" id="IPR016667">
    <property type="entry name" value="Caps_polysacc_synth_CpsB/CapC"/>
</dbReference>
<proteinExistence type="inferred from homology"/>
<dbReference type="Gene3D" id="3.20.20.140">
    <property type="entry name" value="Metal-dependent hydrolases"/>
    <property type="match status" value="1"/>
</dbReference>
<comment type="catalytic activity">
    <reaction evidence="5">
        <text>O-phospho-L-tyrosyl-[protein] + H2O = L-tyrosyl-[protein] + phosphate</text>
        <dbReference type="Rhea" id="RHEA:10684"/>
        <dbReference type="Rhea" id="RHEA-COMP:10136"/>
        <dbReference type="Rhea" id="RHEA-COMP:20101"/>
        <dbReference type="ChEBI" id="CHEBI:15377"/>
        <dbReference type="ChEBI" id="CHEBI:43474"/>
        <dbReference type="ChEBI" id="CHEBI:46858"/>
        <dbReference type="ChEBI" id="CHEBI:61978"/>
        <dbReference type="EC" id="3.1.3.48"/>
    </reaction>
</comment>
<keyword evidence="4" id="KW-0904">Protein phosphatase</keyword>
<evidence type="ECO:0000256" key="4">
    <source>
        <dbReference type="ARBA" id="ARBA00022912"/>
    </source>
</evidence>